<sequence length="100" mass="11025">MQPTPMTQTDAAVFGRLIKPDHSDFSPTAAREILSLQFDDDDKARMHQLSLKAQEGTLTPDEQAEIESYRRAGYMLGVLWSKARLSLSRAGLGAANGHHT</sequence>
<name>L0DJ28_SINAD</name>
<dbReference type="EMBL" id="CP003364">
    <property type="protein sequence ID" value="AGA28850.1"/>
    <property type="molecule type" value="Genomic_DNA"/>
</dbReference>
<evidence type="ECO:0000313" key="2">
    <source>
        <dbReference type="Proteomes" id="UP000010798"/>
    </source>
</evidence>
<protein>
    <submittedName>
        <fullName evidence="1">Uncharacterized protein</fullName>
    </submittedName>
</protein>
<dbReference type="HOGENOM" id="CLU_183820_0_0_0"/>
<accession>L0DJ28</accession>
<gene>
    <name evidence="1" type="ordered locus">Sinac_4673</name>
</gene>
<keyword evidence="2" id="KW-1185">Reference proteome</keyword>
<dbReference type="KEGG" id="saci:Sinac_4673"/>
<dbReference type="AlphaFoldDB" id="L0DJ28"/>
<dbReference type="STRING" id="886293.Sinac_4673"/>
<dbReference type="OrthoDB" id="286865at2"/>
<organism evidence="1 2">
    <name type="scientific">Singulisphaera acidiphila (strain ATCC BAA-1392 / DSM 18658 / VKM B-2454 / MOB10)</name>
    <dbReference type="NCBI Taxonomy" id="886293"/>
    <lineage>
        <taxon>Bacteria</taxon>
        <taxon>Pseudomonadati</taxon>
        <taxon>Planctomycetota</taxon>
        <taxon>Planctomycetia</taxon>
        <taxon>Isosphaerales</taxon>
        <taxon>Isosphaeraceae</taxon>
        <taxon>Singulisphaera</taxon>
    </lineage>
</organism>
<evidence type="ECO:0000313" key="1">
    <source>
        <dbReference type="EMBL" id="AGA28850.1"/>
    </source>
</evidence>
<proteinExistence type="predicted"/>
<dbReference type="Proteomes" id="UP000010798">
    <property type="component" value="Chromosome"/>
</dbReference>
<reference evidence="1 2" key="1">
    <citation type="submission" date="2012-02" db="EMBL/GenBank/DDBJ databases">
        <title>Complete sequence of chromosome of Singulisphaera acidiphila DSM 18658.</title>
        <authorList>
            <consortium name="US DOE Joint Genome Institute (JGI-PGF)"/>
            <person name="Lucas S."/>
            <person name="Copeland A."/>
            <person name="Lapidus A."/>
            <person name="Glavina del Rio T."/>
            <person name="Dalin E."/>
            <person name="Tice H."/>
            <person name="Bruce D."/>
            <person name="Goodwin L."/>
            <person name="Pitluck S."/>
            <person name="Peters L."/>
            <person name="Ovchinnikova G."/>
            <person name="Chertkov O."/>
            <person name="Kyrpides N."/>
            <person name="Mavromatis K."/>
            <person name="Ivanova N."/>
            <person name="Brettin T."/>
            <person name="Detter J.C."/>
            <person name="Han C."/>
            <person name="Larimer F."/>
            <person name="Land M."/>
            <person name="Hauser L."/>
            <person name="Markowitz V."/>
            <person name="Cheng J.-F."/>
            <person name="Hugenholtz P."/>
            <person name="Woyke T."/>
            <person name="Wu D."/>
            <person name="Tindall B."/>
            <person name="Pomrenke H."/>
            <person name="Brambilla E."/>
            <person name="Klenk H.-P."/>
            <person name="Eisen J.A."/>
        </authorList>
    </citation>
    <scope>NUCLEOTIDE SEQUENCE [LARGE SCALE GENOMIC DNA]</scope>
    <source>
        <strain evidence="2">ATCC BAA-1392 / DSM 18658 / VKM B-2454 / MOB10</strain>
    </source>
</reference>